<keyword evidence="3" id="KW-1185">Reference proteome</keyword>
<feature type="region of interest" description="Disordered" evidence="1">
    <location>
        <begin position="1"/>
        <end position="21"/>
    </location>
</feature>
<protein>
    <recommendedName>
        <fullName evidence="4">HTH CENPB-type domain-containing protein</fullName>
    </recommendedName>
</protein>
<dbReference type="Proteomes" id="UP001219525">
    <property type="component" value="Unassembled WGS sequence"/>
</dbReference>
<evidence type="ECO:0000256" key="1">
    <source>
        <dbReference type="SAM" id="MobiDB-lite"/>
    </source>
</evidence>
<reference evidence="2" key="1">
    <citation type="submission" date="2023-03" db="EMBL/GenBank/DDBJ databases">
        <title>Massive genome expansion in bonnet fungi (Mycena s.s.) driven by repeated elements and novel gene families across ecological guilds.</title>
        <authorList>
            <consortium name="Lawrence Berkeley National Laboratory"/>
            <person name="Harder C.B."/>
            <person name="Miyauchi S."/>
            <person name="Viragh M."/>
            <person name="Kuo A."/>
            <person name="Thoen E."/>
            <person name="Andreopoulos B."/>
            <person name="Lu D."/>
            <person name="Skrede I."/>
            <person name="Drula E."/>
            <person name="Henrissat B."/>
            <person name="Morin E."/>
            <person name="Kohler A."/>
            <person name="Barry K."/>
            <person name="LaButti K."/>
            <person name="Morin E."/>
            <person name="Salamov A."/>
            <person name="Lipzen A."/>
            <person name="Mereny Z."/>
            <person name="Hegedus B."/>
            <person name="Baldrian P."/>
            <person name="Stursova M."/>
            <person name="Weitz H."/>
            <person name="Taylor A."/>
            <person name="Grigoriev I.V."/>
            <person name="Nagy L.G."/>
            <person name="Martin F."/>
            <person name="Kauserud H."/>
        </authorList>
    </citation>
    <scope>NUCLEOTIDE SEQUENCE</scope>
    <source>
        <strain evidence="2">9144</strain>
    </source>
</reference>
<proteinExistence type="predicted"/>
<dbReference type="EMBL" id="JARJCW010000105">
    <property type="protein sequence ID" value="KAJ7193758.1"/>
    <property type="molecule type" value="Genomic_DNA"/>
</dbReference>
<feature type="non-terminal residue" evidence="2">
    <location>
        <position position="1"/>
    </location>
</feature>
<comment type="caution">
    <text evidence="2">The sequence shown here is derived from an EMBL/GenBank/DDBJ whole genome shotgun (WGS) entry which is preliminary data.</text>
</comment>
<gene>
    <name evidence="2" type="ORF">GGX14DRAFT_339222</name>
</gene>
<organism evidence="2 3">
    <name type="scientific">Mycena pura</name>
    <dbReference type="NCBI Taxonomy" id="153505"/>
    <lineage>
        <taxon>Eukaryota</taxon>
        <taxon>Fungi</taxon>
        <taxon>Dikarya</taxon>
        <taxon>Basidiomycota</taxon>
        <taxon>Agaricomycotina</taxon>
        <taxon>Agaricomycetes</taxon>
        <taxon>Agaricomycetidae</taxon>
        <taxon>Agaricales</taxon>
        <taxon>Marasmiineae</taxon>
        <taxon>Mycenaceae</taxon>
        <taxon>Mycena</taxon>
    </lineage>
</organism>
<dbReference type="AlphaFoldDB" id="A0AAD6UVZ3"/>
<feature type="non-terminal residue" evidence="2">
    <location>
        <position position="58"/>
    </location>
</feature>
<evidence type="ECO:0000313" key="2">
    <source>
        <dbReference type="EMBL" id="KAJ7193758.1"/>
    </source>
</evidence>
<evidence type="ECO:0008006" key="4">
    <source>
        <dbReference type="Google" id="ProtNLM"/>
    </source>
</evidence>
<evidence type="ECO:0000313" key="3">
    <source>
        <dbReference type="Proteomes" id="UP001219525"/>
    </source>
</evidence>
<accession>A0AAD6UVZ3</accession>
<sequence>KDTLRRRANGGRSMAEFNASKQKLSVQEERVLVDHVLASADRGFPMSHAAIVDHANSI</sequence>
<name>A0AAD6UVZ3_9AGAR</name>